<keyword evidence="9" id="KW-0175">Coiled coil</keyword>
<dbReference type="GO" id="GO:0001725">
    <property type="term" value="C:stress fiber"/>
    <property type="evidence" value="ECO:0007669"/>
    <property type="project" value="UniProtKB-SubCell"/>
</dbReference>
<evidence type="ECO:0000256" key="8">
    <source>
        <dbReference type="ARBA" id="ARBA00022990"/>
    </source>
</evidence>
<dbReference type="GeneID" id="19894919"/>
<comment type="subcellular location">
    <subcellularLocation>
        <location evidence="1">Cytoplasm</location>
        <location evidence="1">Cytoskeleton</location>
        <location evidence="1">Microtubule organizing center</location>
        <location evidence="1">Centrosome</location>
    </subcellularLocation>
    <subcellularLocation>
        <location evidence="2">Cytoplasm</location>
        <location evidence="2">Cytoskeleton</location>
        <location evidence="2">Stress fiber</location>
    </subcellularLocation>
    <subcellularLocation>
        <location evidence="3">Cytoplasm</location>
        <location evidence="3">Myofibril</location>
    </subcellularLocation>
</comment>
<proteinExistence type="inferred from homology"/>
<dbReference type="GO" id="GO:0005869">
    <property type="term" value="C:dynactin complex"/>
    <property type="evidence" value="ECO:0007669"/>
    <property type="project" value="InterPro"/>
</dbReference>
<evidence type="ECO:0000256" key="5">
    <source>
        <dbReference type="ARBA" id="ARBA00022499"/>
    </source>
</evidence>
<dbReference type="STRING" id="1069680.M7NTS3"/>
<comment type="similarity">
    <text evidence="11">Belongs to the dynactin subunit 4 family.</text>
</comment>
<evidence type="ECO:0000256" key="12">
    <source>
        <dbReference type="ARBA" id="ARBA00034864"/>
    </source>
</evidence>
<keyword evidence="7" id="KW-0832">Ubl conjugation</keyword>
<keyword evidence="15" id="KW-1185">Reference proteome</keyword>
<gene>
    <name evidence="14" type="ORF">PNEG_01222</name>
</gene>
<dbReference type="OMA" id="KIYFCRH"/>
<dbReference type="InterPro" id="IPR008603">
    <property type="entry name" value="DCTN4"/>
</dbReference>
<keyword evidence="10" id="KW-0206">Cytoskeleton</keyword>
<protein>
    <recommendedName>
        <fullName evidence="12">Dynactin subunit 4</fullName>
    </recommendedName>
</protein>
<evidence type="ECO:0000256" key="3">
    <source>
        <dbReference type="ARBA" id="ARBA00004657"/>
    </source>
</evidence>
<dbReference type="eggNOG" id="KOG3896">
    <property type="taxonomic scope" value="Eukaryota"/>
</dbReference>
<dbReference type="HOGENOM" id="CLU_034750_0_0_1"/>
<keyword evidence="8" id="KW-0007">Acetylation</keyword>
<evidence type="ECO:0000256" key="6">
    <source>
        <dbReference type="ARBA" id="ARBA00022553"/>
    </source>
</evidence>
<dbReference type="PANTHER" id="PTHR13034:SF2">
    <property type="entry name" value="DYNACTIN SUBUNIT 4"/>
    <property type="match status" value="1"/>
</dbReference>
<dbReference type="VEuPathDB" id="FungiDB:PNEG_01222"/>
<keyword evidence="5" id="KW-1017">Isopeptide bond</keyword>
<evidence type="ECO:0000313" key="15">
    <source>
        <dbReference type="Proteomes" id="UP000011958"/>
    </source>
</evidence>
<comment type="subunit">
    <text evidence="13">Subunit of dynactin, a multiprotein complex part of a tripartite complex with dynein and a adapter, such as BICDL1, BICD2 or HOOK3. The dynactin complex is built around ACTR1A/ACTB filament and consists of an actin-related filament composed of a shoulder domain, a pointed end and a barbed end. Its length is defined by its flexible shoulder domain. The soulder is composed of 2 DCTN1 subunits, 4 DCTN2 and 2 DCTN3. The 4 DCNT2 (via N-terminus) bind the ACTR1A filament and act as molecular rulers to determine the length. The pointed end is important for binding dynein-dynactin cargo adapters. Consists of 4 subunits: ACTR10, DCNT4, DCTN5 and DCTN6. The barbed end is composed of a CAPZA1:CAPZB heterodimers, which binds ACTR1A/ACTB filament and dynactin and stabilizes dynactin. Interacts with ATP7B, but not ATP7A, in a copper-dependent manner. Interacts with ANK2; this interaction is required for localization at costameres. Interacts with N4BP2L1.</text>
</comment>
<dbReference type="Proteomes" id="UP000011958">
    <property type="component" value="Unassembled WGS sequence"/>
</dbReference>
<evidence type="ECO:0000256" key="1">
    <source>
        <dbReference type="ARBA" id="ARBA00004300"/>
    </source>
</evidence>
<evidence type="ECO:0000256" key="2">
    <source>
        <dbReference type="ARBA" id="ARBA00004529"/>
    </source>
</evidence>
<keyword evidence="6" id="KW-0597">Phosphoprotein</keyword>
<evidence type="ECO:0000256" key="11">
    <source>
        <dbReference type="ARBA" id="ARBA00034776"/>
    </source>
</evidence>
<sequence length="487" mass="55713">MATFPYVHIYCPCADSPIDFKKDEPISNFLDTPADIIDTRDQRMSFSLHPLSNLYFCEECYAIRCPRCVQEETISQFCPNCLFEVPKSSIYSNGNRKGLYICPICFASLSLVELESLKKGHSYSDKDPSSYALECPYCQWTSAEINIIFEKPSGLNAQMKDSLPEISKKKLFYSKLRAHYEETYGTLKLQTNNHSGISKMINIYERIKKKYSLKNKKEVDVFNFYENSRDLEDDQEIIKKMAEMKNLNEIATIKQRLNQLYHVIFKNDLKPIPYLLRAKRSKRCRSCKSILISPESKPMSAKFRIKLIAMNYIPTISLKCFPGPISNCSPGKLSPNVTNLFLLTVTNPLYQKIKVFLATPQRTSGKYSHSVTILCPEFEVGANKDTSNNNSITKSIPKDTTKMPISGALWDRGKNWTTVVLEIIPSEIISNNIDFNDDLVEISIFVKIVYDIILDKEEFKHVETSLSQRIVSKEIGFWGVIGLGKIL</sequence>
<comment type="caution">
    <text evidence="14">The sequence shown here is derived from an EMBL/GenBank/DDBJ whole genome shotgun (WGS) entry which is preliminary data.</text>
</comment>
<dbReference type="AlphaFoldDB" id="M7NTS3"/>
<dbReference type="RefSeq" id="XP_007873140.1">
    <property type="nucleotide sequence ID" value="XM_007874949.1"/>
</dbReference>
<evidence type="ECO:0000256" key="9">
    <source>
        <dbReference type="ARBA" id="ARBA00023054"/>
    </source>
</evidence>
<evidence type="ECO:0000313" key="14">
    <source>
        <dbReference type="EMBL" id="EMR10511.1"/>
    </source>
</evidence>
<accession>M7NTS3</accession>
<evidence type="ECO:0000256" key="13">
    <source>
        <dbReference type="ARBA" id="ARBA00093507"/>
    </source>
</evidence>
<dbReference type="Pfam" id="PF05502">
    <property type="entry name" value="Dynactin_p62"/>
    <property type="match status" value="2"/>
</dbReference>
<dbReference type="EMBL" id="AFWA02000006">
    <property type="protein sequence ID" value="EMR10511.1"/>
    <property type="molecule type" value="Genomic_DNA"/>
</dbReference>
<evidence type="ECO:0000256" key="4">
    <source>
        <dbReference type="ARBA" id="ARBA00022490"/>
    </source>
</evidence>
<evidence type="ECO:0000256" key="10">
    <source>
        <dbReference type="ARBA" id="ARBA00023212"/>
    </source>
</evidence>
<keyword evidence="4" id="KW-0963">Cytoplasm</keyword>
<dbReference type="OrthoDB" id="283815at2759"/>
<name>M7NTS3_PNEMU</name>
<reference evidence="15" key="1">
    <citation type="journal article" date="2016" name="Nat. Commun.">
        <title>Genome analysis of three Pneumocystis species reveals adaptation mechanisms to life exclusively in mammalian hosts.</title>
        <authorList>
            <person name="Ma L."/>
            <person name="Chen Z."/>
            <person name="Huang D.W."/>
            <person name="Kutty G."/>
            <person name="Ishihara M."/>
            <person name="Wang H."/>
            <person name="Abouelleil A."/>
            <person name="Bishop L."/>
            <person name="Davey E."/>
            <person name="Deng R."/>
            <person name="Deng X."/>
            <person name="Fan L."/>
            <person name="Fantoni G."/>
            <person name="Fitzgerald M."/>
            <person name="Gogineni E."/>
            <person name="Goldberg J.M."/>
            <person name="Handley G."/>
            <person name="Hu X."/>
            <person name="Huber C."/>
            <person name="Jiao X."/>
            <person name="Jones K."/>
            <person name="Levin J.Z."/>
            <person name="Liu Y."/>
            <person name="Macdonald P."/>
            <person name="Melnikov A."/>
            <person name="Raley C."/>
            <person name="Sassi M."/>
            <person name="Sherman B.T."/>
            <person name="Song X."/>
            <person name="Sykes S."/>
            <person name="Tran B."/>
            <person name="Walsh L."/>
            <person name="Xia Y."/>
            <person name="Yang J."/>
            <person name="Young S."/>
            <person name="Zeng Q."/>
            <person name="Zheng X."/>
            <person name="Stephens R."/>
            <person name="Nusbaum C."/>
            <person name="Birren B.W."/>
            <person name="Azadi P."/>
            <person name="Lempicki R.A."/>
            <person name="Cuomo C.A."/>
            <person name="Kovacs J.A."/>
        </authorList>
    </citation>
    <scope>NUCLEOTIDE SEQUENCE [LARGE SCALE GENOMIC DNA]</scope>
    <source>
        <strain evidence="15">B123</strain>
    </source>
</reference>
<evidence type="ECO:0000256" key="7">
    <source>
        <dbReference type="ARBA" id="ARBA00022843"/>
    </source>
</evidence>
<dbReference type="PANTHER" id="PTHR13034">
    <property type="entry name" value="DYNACTIN P62 SUBUNIT"/>
    <property type="match status" value="1"/>
</dbReference>
<organism evidence="14 15">
    <name type="scientific">Pneumocystis murina (strain B123)</name>
    <name type="common">Mouse pneumocystis pneumonia agent</name>
    <name type="synonym">Pneumocystis carinii f. sp. muris</name>
    <dbReference type="NCBI Taxonomy" id="1069680"/>
    <lineage>
        <taxon>Eukaryota</taxon>
        <taxon>Fungi</taxon>
        <taxon>Dikarya</taxon>
        <taxon>Ascomycota</taxon>
        <taxon>Taphrinomycotina</taxon>
        <taxon>Pneumocystomycetes</taxon>
        <taxon>Pneumocystaceae</taxon>
        <taxon>Pneumocystis</taxon>
    </lineage>
</organism>